<proteinExistence type="predicted"/>
<keyword evidence="3" id="KW-1185">Reference proteome</keyword>
<evidence type="ECO:0000313" key="2">
    <source>
        <dbReference type="EMBL" id="SHJ37235.1"/>
    </source>
</evidence>
<reference evidence="3" key="1">
    <citation type="submission" date="2016-11" db="EMBL/GenBank/DDBJ databases">
        <authorList>
            <person name="Varghese N."/>
            <person name="Submissions S."/>
        </authorList>
    </citation>
    <scope>NUCLEOTIDE SEQUENCE [LARGE SCALE GENOMIC DNA]</scope>
    <source>
        <strain evidence="3">DSM 12906</strain>
    </source>
</reference>
<organism evidence="2 3">
    <name type="scientific">Tessaracoccus bendigoensis DSM 12906</name>
    <dbReference type="NCBI Taxonomy" id="1123357"/>
    <lineage>
        <taxon>Bacteria</taxon>
        <taxon>Bacillati</taxon>
        <taxon>Actinomycetota</taxon>
        <taxon>Actinomycetes</taxon>
        <taxon>Propionibacteriales</taxon>
        <taxon>Propionibacteriaceae</taxon>
        <taxon>Tessaracoccus</taxon>
    </lineage>
</organism>
<accession>A0A1M6IS81</accession>
<evidence type="ECO:0000313" key="3">
    <source>
        <dbReference type="Proteomes" id="UP000184512"/>
    </source>
</evidence>
<feature type="region of interest" description="Disordered" evidence="1">
    <location>
        <begin position="40"/>
        <end position="61"/>
    </location>
</feature>
<dbReference type="RefSeq" id="WP_073188515.1">
    <property type="nucleotide sequence ID" value="NZ_FQZG01000043.1"/>
</dbReference>
<dbReference type="Proteomes" id="UP000184512">
    <property type="component" value="Unassembled WGS sequence"/>
</dbReference>
<dbReference type="STRING" id="1123357.SAMN02745244_02362"/>
<evidence type="ECO:0000256" key="1">
    <source>
        <dbReference type="SAM" id="MobiDB-lite"/>
    </source>
</evidence>
<gene>
    <name evidence="2" type="ORF">SAMN02745244_02362</name>
</gene>
<dbReference type="EMBL" id="FQZG01000043">
    <property type="protein sequence ID" value="SHJ37235.1"/>
    <property type="molecule type" value="Genomic_DNA"/>
</dbReference>
<protein>
    <submittedName>
        <fullName evidence="2">Uncharacterized protein</fullName>
    </submittedName>
</protein>
<name>A0A1M6IS81_9ACTN</name>
<dbReference type="AlphaFoldDB" id="A0A1M6IS81"/>
<sequence>MKTSLKLTLYLAALLLAFLAAFGIARFAVPSEVVDNWQGDHAPTASATAVPNGEETHDDEH</sequence>